<proteinExistence type="inferred from homology"/>
<dbReference type="eggNOG" id="arCOG00029">
    <property type="taxonomic scope" value="Archaea"/>
</dbReference>
<dbReference type="GO" id="GO:0044205">
    <property type="term" value="P:'de novo' UMP biosynthetic process"/>
    <property type="evidence" value="ECO:0007669"/>
    <property type="project" value="UniProtKB-UniRule"/>
</dbReference>
<evidence type="ECO:0000313" key="9">
    <source>
        <dbReference type="Proteomes" id="UP000011513"/>
    </source>
</evidence>
<comment type="caution">
    <text evidence="6">Lacks conserved residue(s) required for the propagation of feature annotation.</text>
</comment>
<comment type="function">
    <text evidence="6">Catalyzes the transfer of a ribosyl phosphate group from 5-phosphoribose 1-diphosphate to orotate, leading to the formation of orotidine monophosphate (OMP).</text>
</comment>
<feature type="binding site" description="in other chain" evidence="6">
    <location>
        <position position="89"/>
    </location>
    <ligand>
        <name>5-phospho-alpha-D-ribose 1-diphosphate</name>
        <dbReference type="ChEBI" id="CHEBI:58017"/>
        <note>ligand shared between dimeric partners</note>
    </ligand>
</feature>
<dbReference type="CDD" id="cd06223">
    <property type="entry name" value="PRTases_typeI"/>
    <property type="match status" value="1"/>
</dbReference>
<dbReference type="PANTHER" id="PTHR19278">
    <property type="entry name" value="OROTATE PHOSPHORIBOSYLTRANSFERASE"/>
    <property type="match status" value="1"/>
</dbReference>
<keyword evidence="5 6" id="KW-0665">Pyrimidine biosynthesis</keyword>
<name>M0D3F7_HALPD</name>
<dbReference type="InParanoid" id="M0D3F7"/>
<evidence type="ECO:0000256" key="3">
    <source>
        <dbReference type="ARBA" id="ARBA00022676"/>
    </source>
</evidence>
<dbReference type="EC" id="2.4.2.10" evidence="2 6"/>
<feature type="binding site" evidence="6">
    <location>
        <position position="88"/>
    </location>
    <ligand>
        <name>5-phospho-alpha-D-ribose 1-diphosphate</name>
        <dbReference type="ChEBI" id="CHEBI:58017"/>
        <note>ligand shared between dimeric partners</note>
    </ligand>
</feature>
<comment type="subunit">
    <text evidence="6">Homodimer.</text>
</comment>
<evidence type="ECO:0000313" key="8">
    <source>
        <dbReference type="EMBL" id="ELZ30036.1"/>
    </source>
</evidence>
<dbReference type="InterPro" id="IPR029057">
    <property type="entry name" value="PRTase-like"/>
</dbReference>
<accession>M0D3F7</accession>
<dbReference type="GO" id="GO:0000287">
    <property type="term" value="F:magnesium ion binding"/>
    <property type="evidence" value="ECO:0007669"/>
    <property type="project" value="UniProtKB-UniRule"/>
</dbReference>
<dbReference type="Proteomes" id="UP000011513">
    <property type="component" value="Unassembled WGS sequence"/>
</dbReference>
<evidence type="ECO:0000256" key="6">
    <source>
        <dbReference type="HAMAP-Rule" id="MF_01208"/>
    </source>
</evidence>
<sequence>MANDELIEALRAADAVQFGEFELSHGGTSNYYVDKYLFETDPRCLRLIAEAFAEQLDGVEKLAGVALGAVPLVAVTAVETDTPYVIARKKAKEYGTAKRIEGRLEEGEEVVVLEDIATTGSSALDAVEALREAGAVVNRVLVVVDRGEGGAERLAEADVELDALVTAEDLLADADAGGDADE</sequence>
<keyword evidence="4 6" id="KW-0808">Transferase</keyword>
<dbReference type="NCBIfam" id="TIGR00336">
    <property type="entry name" value="pyrE"/>
    <property type="match status" value="1"/>
</dbReference>
<dbReference type="AlphaFoldDB" id="M0D3F7"/>
<dbReference type="PANTHER" id="PTHR19278:SF9">
    <property type="entry name" value="URIDINE 5'-MONOPHOSPHATE SYNTHASE"/>
    <property type="match status" value="1"/>
</dbReference>
<reference evidence="8 9" key="1">
    <citation type="journal article" date="2014" name="PLoS Genet.">
        <title>Phylogenetically driven sequencing of extremely halophilic archaea reveals strategies for static and dynamic osmo-response.</title>
        <authorList>
            <person name="Becker E.A."/>
            <person name="Seitzer P.M."/>
            <person name="Tritt A."/>
            <person name="Larsen D."/>
            <person name="Krusor M."/>
            <person name="Yao A.I."/>
            <person name="Wu D."/>
            <person name="Madern D."/>
            <person name="Eisen J.A."/>
            <person name="Darling A.E."/>
            <person name="Facciotti M.T."/>
        </authorList>
    </citation>
    <scope>NUCLEOTIDE SEQUENCE [LARGE SCALE GENOMIC DNA]</scope>
    <source>
        <strain evidence="8 9">JCM 14848</strain>
    </source>
</reference>
<dbReference type="Pfam" id="PF00156">
    <property type="entry name" value="Pribosyltran"/>
    <property type="match status" value="1"/>
</dbReference>
<dbReference type="HAMAP" id="MF_01208">
    <property type="entry name" value="PyrE"/>
    <property type="match status" value="1"/>
</dbReference>
<keyword evidence="6" id="KW-0460">Magnesium</keyword>
<dbReference type="GO" id="GO:0019856">
    <property type="term" value="P:pyrimidine nucleobase biosynthetic process"/>
    <property type="evidence" value="ECO:0007669"/>
    <property type="project" value="TreeGrafter"/>
</dbReference>
<dbReference type="OrthoDB" id="9089at2157"/>
<keyword evidence="3 6" id="KW-0328">Glycosyltransferase</keyword>
<gene>
    <name evidence="6" type="primary">pyrE</name>
    <name evidence="8" type="ORF">C474_11760</name>
</gene>
<dbReference type="SUPFAM" id="SSF53271">
    <property type="entry name" value="PRTase-like"/>
    <property type="match status" value="1"/>
</dbReference>
<evidence type="ECO:0000256" key="4">
    <source>
        <dbReference type="ARBA" id="ARBA00022679"/>
    </source>
</evidence>
<feature type="domain" description="Phosphoribosyltransferase" evidence="7">
    <location>
        <begin position="47"/>
        <end position="155"/>
    </location>
</feature>
<dbReference type="RefSeq" id="WP_008386964.1">
    <property type="nucleotide sequence ID" value="NZ_AOIV01000026.1"/>
</dbReference>
<feature type="binding site" evidence="6">
    <location>
        <position position="146"/>
    </location>
    <ligand>
        <name>orotate</name>
        <dbReference type="ChEBI" id="CHEBI:30839"/>
    </ligand>
</feature>
<evidence type="ECO:0000256" key="5">
    <source>
        <dbReference type="ARBA" id="ARBA00022975"/>
    </source>
</evidence>
<organism evidence="8 9">
    <name type="scientific">Halogeometricum pallidum JCM 14848</name>
    <dbReference type="NCBI Taxonomy" id="1227487"/>
    <lineage>
        <taxon>Archaea</taxon>
        <taxon>Methanobacteriati</taxon>
        <taxon>Methanobacteriota</taxon>
        <taxon>Stenosarchaea group</taxon>
        <taxon>Halobacteria</taxon>
        <taxon>Halobacteriales</taxon>
        <taxon>Haloferacaceae</taxon>
        <taxon>Halogeometricum</taxon>
    </lineage>
</organism>
<dbReference type="Gene3D" id="3.40.50.2020">
    <property type="match status" value="1"/>
</dbReference>
<comment type="similarity">
    <text evidence="6">Belongs to the purine/pyrimidine phosphoribosyltransferase family. PyrE subfamily.</text>
</comment>
<evidence type="ECO:0000256" key="2">
    <source>
        <dbReference type="ARBA" id="ARBA00011971"/>
    </source>
</evidence>
<dbReference type="EMBL" id="AOIV01000026">
    <property type="protein sequence ID" value="ELZ30036.1"/>
    <property type="molecule type" value="Genomic_DNA"/>
</dbReference>
<feature type="binding site" evidence="6">
    <location>
        <position position="92"/>
    </location>
    <ligand>
        <name>5-phospho-alpha-D-ribose 1-diphosphate</name>
        <dbReference type="ChEBI" id="CHEBI:58017"/>
        <note>ligand shared between dimeric partners</note>
    </ligand>
</feature>
<feature type="binding site" evidence="6">
    <location>
        <position position="118"/>
    </location>
    <ligand>
        <name>orotate</name>
        <dbReference type="ChEBI" id="CHEBI:30839"/>
    </ligand>
</feature>
<dbReference type="FunCoup" id="M0D3F7">
    <property type="interactions" value="124"/>
</dbReference>
<comment type="cofactor">
    <cofactor evidence="6">
        <name>Mg(2+)</name>
        <dbReference type="ChEBI" id="CHEBI:18420"/>
    </cofactor>
</comment>
<comment type="caution">
    <text evidence="8">The sequence shown here is derived from an EMBL/GenBank/DDBJ whole genome shotgun (WGS) entry which is preliminary data.</text>
</comment>
<protein>
    <recommendedName>
        <fullName evidence="2 6">Orotate phosphoribosyltransferase</fullName>
        <shortName evidence="6">OPRT</shortName>
        <shortName evidence="6">OPRTase</shortName>
        <ecNumber evidence="2 6">2.4.2.10</ecNumber>
    </recommendedName>
</protein>
<dbReference type="InterPro" id="IPR004467">
    <property type="entry name" value="Or_phspho_trans_dom"/>
</dbReference>
<feature type="binding site" description="in other chain" evidence="6">
    <location>
        <begin position="114"/>
        <end position="122"/>
    </location>
    <ligand>
        <name>5-phospho-alpha-D-ribose 1-diphosphate</name>
        <dbReference type="ChEBI" id="CHEBI:58017"/>
        <note>ligand shared between dimeric partners</note>
    </ligand>
</feature>
<evidence type="ECO:0000256" key="1">
    <source>
        <dbReference type="ARBA" id="ARBA00004889"/>
    </source>
</evidence>
<keyword evidence="9" id="KW-1185">Reference proteome</keyword>
<comment type="pathway">
    <text evidence="1 6">Pyrimidine metabolism; UMP biosynthesis via de novo pathway; UMP from orotate: step 1/2.</text>
</comment>
<dbReference type="GO" id="GO:0004588">
    <property type="term" value="F:orotate phosphoribosyltransferase activity"/>
    <property type="evidence" value="ECO:0007669"/>
    <property type="project" value="UniProtKB-UniRule"/>
</dbReference>
<dbReference type="InterPro" id="IPR023031">
    <property type="entry name" value="OPRT"/>
</dbReference>
<dbReference type="PATRIC" id="fig|1227487.5.peg.2376"/>
<dbReference type="UniPathway" id="UPA00070">
    <property type="reaction ID" value="UER00119"/>
</dbReference>
<dbReference type="InterPro" id="IPR000836">
    <property type="entry name" value="PRTase_dom"/>
</dbReference>
<comment type="catalytic activity">
    <reaction evidence="6">
        <text>orotidine 5'-phosphate + diphosphate = orotate + 5-phospho-alpha-D-ribose 1-diphosphate</text>
        <dbReference type="Rhea" id="RHEA:10380"/>
        <dbReference type="ChEBI" id="CHEBI:30839"/>
        <dbReference type="ChEBI" id="CHEBI:33019"/>
        <dbReference type="ChEBI" id="CHEBI:57538"/>
        <dbReference type="ChEBI" id="CHEBI:58017"/>
        <dbReference type="EC" id="2.4.2.10"/>
    </reaction>
</comment>
<evidence type="ECO:0000259" key="7">
    <source>
        <dbReference type="Pfam" id="PF00156"/>
    </source>
</evidence>